<name>A0AAV8CUJ1_9POAL</name>
<organism evidence="2 3">
    <name type="scientific">Rhynchospora pubera</name>
    <dbReference type="NCBI Taxonomy" id="906938"/>
    <lineage>
        <taxon>Eukaryota</taxon>
        <taxon>Viridiplantae</taxon>
        <taxon>Streptophyta</taxon>
        <taxon>Embryophyta</taxon>
        <taxon>Tracheophyta</taxon>
        <taxon>Spermatophyta</taxon>
        <taxon>Magnoliopsida</taxon>
        <taxon>Liliopsida</taxon>
        <taxon>Poales</taxon>
        <taxon>Cyperaceae</taxon>
        <taxon>Cyperoideae</taxon>
        <taxon>Rhynchosporeae</taxon>
        <taxon>Rhynchospora</taxon>
    </lineage>
</organism>
<dbReference type="PANTHER" id="PTHR44259:SF114">
    <property type="entry name" value="OS06G0707300 PROTEIN"/>
    <property type="match status" value="1"/>
</dbReference>
<dbReference type="PANTHER" id="PTHR44259">
    <property type="entry name" value="OS07G0183000 PROTEIN-RELATED"/>
    <property type="match status" value="1"/>
</dbReference>
<accession>A0AAV8CUJ1</accession>
<evidence type="ECO:0000259" key="1">
    <source>
        <dbReference type="Pfam" id="PF03478"/>
    </source>
</evidence>
<proteinExistence type="predicted"/>
<dbReference type="SUPFAM" id="SSF81383">
    <property type="entry name" value="F-box domain"/>
    <property type="match status" value="1"/>
</dbReference>
<dbReference type="InterPro" id="IPR005174">
    <property type="entry name" value="KIB1-4_b-propeller"/>
</dbReference>
<dbReference type="Proteomes" id="UP001140206">
    <property type="component" value="Chromosome 4"/>
</dbReference>
<comment type="caution">
    <text evidence="2">The sequence shown here is derived from an EMBL/GenBank/DDBJ whole genome shotgun (WGS) entry which is preliminary data.</text>
</comment>
<gene>
    <name evidence="2" type="ORF">LUZ62_069640</name>
</gene>
<evidence type="ECO:0000313" key="3">
    <source>
        <dbReference type="Proteomes" id="UP001140206"/>
    </source>
</evidence>
<dbReference type="AlphaFoldDB" id="A0AAV8CUJ1"/>
<protein>
    <submittedName>
        <fullName evidence="2">F-box family protein</fullName>
    </submittedName>
</protein>
<evidence type="ECO:0000313" key="2">
    <source>
        <dbReference type="EMBL" id="KAJ4759265.1"/>
    </source>
</evidence>
<dbReference type="EMBL" id="JAMFTS010000004">
    <property type="protein sequence ID" value="KAJ4759265.1"/>
    <property type="molecule type" value="Genomic_DNA"/>
</dbReference>
<feature type="domain" description="KIB1-4 beta-propeller" evidence="1">
    <location>
        <begin position="70"/>
        <end position="317"/>
    </location>
</feature>
<dbReference type="InterPro" id="IPR050942">
    <property type="entry name" value="F-box_BR-signaling"/>
</dbReference>
<sequence>MGPDWSLLPPELLEIIAGKVTSLADYIRFRAVCHPWRCASSPLPRHLPVQLPWLMLPYKLDGYDDYNRLFYDLSSSKIYRLHLPEIRGAKVCGSSHGWLILHKGMVTSLFNPITRATISLPPYTAVPSHLGISYCWDNDSAVGPTVNFYVKKAILTSSPLDTSCLVFVHTSTFWELAFCKIGDECWTVIEFEARWPWNKDFCDFSYCNGYLYAIHPYGKVTMYNLINPSKMFLDCKLHKDHVCLVDGVDRDALLISYGRLNYDDDDDDGVVQSEIEYTVYQFSNDGEPQWIEVTDVGQNVLFLGGNRHALSLSSANLQLPDWGANSLCYDSIKTEQWDQQHNYCSSSCNLYLKLGRLDNGTVVDLTGDLGSFQRNRHRENLWLTPSLF</sequence>
<dbReference type="Pfam" id="PF03478">
    <property type="entry name" value="Beta-prop_KIB1-4"/>
    <property type="match status" value="1"/>
</dbReference>
<keyword evidence="3" id="KW-1185">Reference proteome</keyword>
<reference evidence="2" key="1">
    <citation type="submission" date="2022-08" db="EMBL/GenBank/DDBJ databases">
        <authorList>
            <person name="Marques A."/>
        </authorList>
    </citation>
    <scope>NUCLEOTIDE SEQUENCE</scope>
    <source>
        <strain evidence="2">RhyPub2mFocal</strain>
        <tissue evidence="2">Leaves</tissue>
    </source>
</reference>
<dbReference type="InterPro" id="IPR036047">
    <property type="entry name" value="F-box-like_dom_sf"/>
</dbReference>